<reference evidence="2 3" key="1">
    <citation type="journal article" date="2010" name="Plant Cell">
        <title>The Chlorella variabilis NC64A genome reveals adaptation to photosymbiosis, coevolution with viruses, and cryptic sex.</title>
        <authorList>
            <person name="Blanc G."/>
            <person name="Duncan G."/>
            <person name="Agarkova I."/>
            <person name="Borodovsky M."/>
            <person name="Gurnon J."/>
            <person name="Kuo A."/>
            <person name="Lindquist E."/>
            <person name="Lucas S."/>
            <person name="Pangilinan J."/>
            <person name="Polle J."/>
            <person name="Salamov A."/>
            <person name="Terry A."/>
            <person name="Yamada T."/>
            <person name="Dunigan D.D."/>
            <person name="Grigoriev I.V."/>
            <person name="Claverie J.M."/>
            <person name="Van Etten J.L."/>
        </authorList>
    </citation>
    <scope>NUCLEOTIDE SEQUENCE [LARGE SCALE GENOMIC DNA]</scope>
    <source>
        <strain evidence="2 3">NC64A</strain>
    </source>
</reference>
<evidence type="ECO:0000313" key="3">
    <source>
        <dbReference type="Proteomes" id="UP000008141"/>
    </source>
</evidence>
<sequence length="306" mass="32318">MVAALVTLFGVPVLVLGVAFAFNEPKSLAVALPICLLLPGVRDVLLHVAVDIFRGAARARRFVSDSEAEDAEDAREQQERQRRQRWQQQAKWSRPPPPPPPPAADYELRRGEYNVYPPPPGTPSSPFAHGWPLSVQVPRSPFADGWPPSPSSGPGSPSSSAYPPPPDTPSSPFAHGWPPSVQVPRSPFADGWPPGPTPSASSSVSWQQAPPGGSRSWPASSDAAGGDGGGAGRLRPYGRASATPPRPPSRGPGVAGGHRASRLVRPASKARVGLDVGGRKGGDATPLLLRPIFALVPFLRWWGGFL</sequence>
<dbReference type="EMBL" id="GL433861">
    <property type="protein sequence ID" value="EFN51686.1"/>
    <property type="molecule type" value="Genomic_DNA"/>
</dbReference>
<organism evidence="3">
    <name type="scientific">Chlorella variabilis</name>
    <name type="common">Green alga</name>
    <dbReference type="NCBI Taxonomy" id="554065"/>
    <lineage>
        <taxon>Eukaryota</taxon>
        <taxon>Viridiplantae</taxon>
        <taxon>Chlorophyta</taxon>
        <taxon>core chlorophytes</taxon>
        <taxon>Trebouxiophyceae</taxon>
        <taxon>Chlorellales</taxon>
        <taxon>Chlorellaceae</taxon>
        <taxon>Chlorella clade</taxon>
        <taxon>Chlorella</taxon>
    </lineage>
</organism>
<evidence type="ECO:0000313" key="2">
    <source>
        <dbReference type="EMBL" id="EFN51686.1"/>
    </source>
</evidence>
<feature type="region of interest" description="Disordered" evidence="1">
    <location>
        <begin position="63"/>
        <end position="121"/>
    </location>
</feature>
<dbReference type="AlphaFoldDB" id="E1ZR79"/>
<feature type="compositionally biased region" description="Pro residues" evidence="1">
    <location>
        <begin position="94"/>
        <end position="103"/>
    </location>
</feature>
<proteinExistence type="predicted"/>
<dbReference type="KEGG" id="cvr:CHLNCDRAFT_139923"/>
<dbReference type="Proteomes" id="UP000008141">
    <property type="component" value="Unassembled WGS sequence"/>
</dbReference>
<dbReference type="GeneID" id="17351122"/>
<dbReference type="RefSeq" id="XP_005843788.1">
    <property type="nucleotide sequence ID" value="XM_005843726.1"/>
</dbReference>
<evidence type="ECO:0000256" key="1">
    <source>
        <dbReference type="SAM" id="MobiDB-lite"/>
    </source>
</evidence>
<name>E1ZR79_CHLVA</name>
<dbReference type="OrthoDB" id="515858at2759"/>
<keyword evidence="3" id="KW-1185">Reference proteome</keyword>
<feature type="compositionally biased region" description="Polar residues" evidence="1">
    <location>
        <begin position="198"/>
        <end position="208"/>
    </location>
</feature>
<accession>E1ZR79</accession>
<feature type="region of interest" description="Disordered" evidence="1">
    <location>
        <begin position="139"/>
        <end position="280"/>
    </location>
</feature>
<gene>
    <name evidence="2" type="ORF">CHLNCDRAFT_139923</name>
</gene>
<protein>
    <submittedName>
        <fullName evidence="2">Uncharacterized protein</fullName>
    </submittedName>
</protein>
<dbReference type="InParanoid" id="E1ZR79"/>
<feature type="compositionally biased region" description="Low complexity" evidence="1">
    <location>
        <begin position="152"/>
        <end position="161"/>
    </location>
</feature>